<reference evidence="6" key="1">
    <citation type="submission" date="2017-11" db="EMBL/GenBank/DDBJ databases">
        <authorList>
            <person name="Seth-Smith MB H."/>
        </authorList>
    </citation>
    <scope>NUCLEOTIDE SEQUENCE [LARGE SCALE GENOMIC DNA]</scope>
</reference>
<comment type="function">
    <text evidence="4">Nucleoside triphosphate pyrophosphatase. May have a dual role in cell division arrest and in preventing the incorporation of modified nucleotides into cellular nucleic acids.</text>
</comment>
<dbReference type="OrthoDB" id="9807767at2"/>
<dbReference type="Proteomes" id="UP000244926">
    <property type="component" value="Chromosome I"/>
</dbReference>
<dbReference type="Gene3D" id="3.90.950.10">
    <property type="match status" value="1"/>
</dbReference>
<dbReference type="RefSeq" id="WP_108896196.1">
    <property type="nucleotide sequence ID" value="NZ_LT993738.1"/>
</dbReference>
<evidence type="ECO:0000256" key="4">
    <source>
        <dbReference type="HAMAP-Rule" id="MF_00528"/>
    </source>
</evidence>
<evidence type="ECO:0000256" key="2">
    <source>
        <dbReference type="ARBA" id="ARBA00022801"/>
    </source>
</evidence>
<dbReference type="EC" id="3.6.1.9" evidence="4"/>
<dbReference type="PANTHER" id="PTHR43213">
    <property type="entry name" value="BIFUNCTIONAL DTTP/UTP PYROPHOSPHATASE/METHYLTRANSFERASE PROTEIN-RELATED"/>
    <property type="match status" value="1"/>
</dbReference>
<comment type="catalytic activity">
    <reaction evidence="4">
        <text>a ribonucleoside 5'-triphosphate + H2O = a ribonucleoside 5'-phosphate + diphosphate + H(+)</text>
        <dbReference type="Rhea" id="RHEA:23996"/>
        <dbReference type="ChEBI" id="CHEBI:15377"/>
        <dbReference type="ChEBI" id="CHEBI:15378"/>
        <dbReference type="ChEBI" id="CHEBI:33019"/>
        <dbReference type="ChEBI" id="CHEBI:58043"/>
        <dbReference type="ChEBI" id="CHEBI:61557"/>
        <dbReference type="EC" id="3.6.1.9"/>
    </reaction>
</comment>
<comment type="catalytic activity">
    <reaction evidence="4">
        <text>a 2'-deoxyribonucleoside 5'-triphosphate + H2O = a 2'-deoxyribonucleoside 5'-phosphate + diphosphate + H(+)</text>
        <dbReference type="Rhea" id="RHEA:44644"/>
        <dbReference type="ChEBI" id="CHEBI:15377"/>
        <dbReference type="ChEBI" id="CHEBI:15378"/>
        <dbReference type="ChEBI" id="CHEBI:33019"/>
        <dbReference type="ChEBI" id="CHEBI:61560"/>
        <dbReference type="ChEBI" id="CHEBI:65317"/>
        <dbReference type="EC" id="3.6.1.9"/>
    </reaction>
</comment>
<name>A0A2R8FA49_9CHLA</name>
<protein>
    <recommendedName>
        <fullName evidence="4">Nucleoside triphosphate pyrophosphatase</fullName>
        <ecNumber evidence="4">3.6.1.9</ecNumber>
    </recommendedName>
    <alternativeName>
        <fullName evidence="4">Nucleotide pyrophosphatase</fullName>
        <shortName evidence="4">Nucleotide PPase</shortName>
    </alternativeName>
</protein>
<dbReference type="EMBL" id="LT993738">
    <property type="protein sequence ID" value="SPN73202.1"/>
    <property type="molecule type" value="Genomic_DNA"/>
</dbReference>
<evidence type="ECO:0000256" key="3">
    <source>
        <dbReference type="ARBA" id="ARBA00023080"/>
    </source>
</evidence>
<dbReference type="PIRSF" id="PIRSF006305">
    <property type="entry name" value="Maf"/>
    <property type="match status" value="1"/>
</dbReference>
<dbReference type="InterPro" id="IPR003697">
    <property type="entry name" value="Maf-like"/>
</dbReference>
<dbReference type="SUPFAM" id="SSF52972">
    <property type="entry name" value="ITPase-like"/>
    <property type="match status" value="1"/>
</dbReference>
<proteinExistence type="inferred from homology"/>
<dbReference type="HAMAP" id="MF_00528">
    <property type="entry name" value="Maf"/>
    <property type="match status" value="1"/>
</dbReference>
<dbReference type="NCBIfam" id="TIGR00172">
    <property type="entry name" value="maf"/>
    <property type="match status" value="1"/>
</dbReference>
<dbReference type="GO" id="GO:0047429">
    <property type="term" value="F:nucleoside triphosphate diphosphatase activity"/>
    <property type="evidence" value="ECO:0007669"/>
    <property type="project" value="UniProtKB-EC"/>
</dbReference>
<accession>A0A2R8FA49</accession>
<keyword evidence="3 4" id="KW-0546">Nucleotide metabolism</keyword>
<dbReference type="GO" id="GO:0009117">
    <property type="term" value="P:nucleotide metabolic process"/>
    <property type="evidence" value="ECO:0007669"/>
    <property type="project" value="UniProtKB-KW"/>
</dbReference>
<organism evidence="5 6">
    <name type="scientific">Chlamydia serpentis</name>
    <dbReference type="NCBI Taxonomy" id="1967782"/>
    <lineage>
        <taxon>Bacteria</taxon>
        <taxon>Pseudomonadati</taxon>
        <taxon>Chlamydiota</taxon>
        <taxon>Chlamydiia</taxon>
        <taxon>Chlamydiales</taxon>
        <taxon>Chlamydiaceae</taxon>
        <taxon>Chlamydia/Chlamydophila group</taxon>
        <taxon>Chlamydia</taxon>
    </lineage>
</organism>
<evidence type="ECO:0000313" key="6">
    <source>
        <dbReference type="Proteomes" id="UP000244926"/>
    </source>
</evidence>
<evidence type="ECO:0000313" key="5">
    <source>
        <dbReference type="EMBL" id="SPN73202.1"/>
    </source>
</evidence>
<dbReference type="AlphaFoldDB" id="A0A2R8FA49"/>
<dbReference type="CDD" id="cd00555">
    <property type="entry name" value="Maf"/>
    <property type="match status" value="1"/>
</dbReference>
<comment type="similarity">
    <text evidence="4">Belongs to the Maf family.</text>
</comment>
<evidence type="ECO:0000256" key="1">
    <source>
        <dbReference type="ARBA" id="ARBA00001968"/>
    </source>
</evidence>
<dbReference type="InterPro" id="IPR029001">
    <property type="entry name" value="ITPase-like_fam"/>
</dbReference>
<comment type="caution">
    <text evidence="4">Lacks conserved residue(s) required for the propagation of feature annotation.</text>
</comment>
<feature type="active site" description="Proton acceptor" evidence="4">
    <location>
        <position position="73"/>
    </location>
</feature>
<dbReference type="KEGG" id="csee:C10C_0011"/>
<comment type="cofactor">
    <cofactor evidence="1 4">
        <name>a divalent metal cation</name>
        <dbReference type="ChEBI" id="CHEBI:60240"/>
    </cofactor>
</comment>
<dbReference type="PANTHER" id="PTHR43213:SF5">
    <property type="entry name" value="BIFUNCTIONAL DTTP_UTP PYROPHOSPHATASE_METHYLTRANSFERASE PROTEIN-RELATED"/>
    <property type="match status" value="1"/>
</dbReference>
<gene>
    <name evidence="5" type="primary">maf</name>
    <name evidence="5" type="ORF">C10C_0011</name>
</gene>
<keyword evidence="4" id="KW-0963">Cytoplasm</keyword>
<dbReference type="Pfam" id="PF02545">
    <property type="entry name" value="Maf"/>
    <property type="match status" value="1"/>
</dbReference>
<sequence>MLLPLVLGSSSRRRKAILEDFRFPFTVVSPNFDERKVAFCGDPIAYTQKLATQKAYAVSALSSDSDCIIITADTIVVYEGHIFNKPQDKVEAIDMLKTLRNQTHTVITSLVVLHNKKLLKGSESSEVSLTMIPDHRLESYIETVGTLSNCGAYDLCNGGGLIFKKIHGCFYNIQGLPIQTLKYLLEEFNIDLWDYSA</sequence>
<keyword evidence="2 4" id="KW-0378">Hydrolase</keyword>
<keyword evidence="6" id="KW-1185">Reference proteome</keyword>
<comment type="subcellular location">
    <subcellularLocation>
        <location evidence="4">Cytoplasm</location>
    </subcellularLocation>
</comment>
<dbReference type="GO" id="GO:0005737">
    <property type="term" value="C:cytoplasm"/>
    <property type="evidence" value="ECO:0007669"/>
    <property type="project" value="UniProtKB-SubCell"/>
</dbReference>